<keyword evidence="4 6" id="KW-0238">DNA-binding</keyword>
<evidence type="ECO:0000256" key="1">
    <source>
        <dbReference type="ARBA" id="ARBA00002291"/>
    </source>
</evidence>
<name>A0A1M7XW57_9BACT</name>
<evidence type="ECO:0000256" key="5">
    <source>
        <dbReference type="ARBA" id="ARBA00030200"/>
    </source>
</evidence>
<dbReference type="SUPFAM" id="SSF48498">
    <property type="entry name" value="Tetracyclin repressor-like, C-terminal domain"/>
    <property type="match status" value="1"/>
</dbReference>
<dbReference type="Gene3D" id="1.10.357.10">
    <property type="entry name" value="Tetracycline Repressor, domain 2"/>
    <property type="match status" value="1"/>
</dbReference>
<dbReference type="AlphaFoldDB" id="A0A1M7XW57"/>
<sequence length="203" mass="23442">MIERKRQSAIERKPAILKAFFEVIEKEGFENASVAKVAMKAGVHPSLVIHYFGTKEKMVLELVDEVLATYADLFRRLPKDGPPLERLERLLQLVWSREWHEAASFAVVFSFLALSQRDDEVRKRVRNLYNNYRRYLQVQVCFFAEEGVIRIDDVEAAVEALISLSEGSHYFCRFHIDNGTFDSHCQHMIVAAKRILGVQSPDI</sequence>
<reference evidence="8 9" key="1">
    <citation type="submission" date="2016-12" db="EMBL/GenBank/DDBJ databases">
        <authorList>
            <person name="Song W.-J."/>
            <person name="Kurnit D.M."/>
        </authorList>
    </citation>
    <scope>NUCLEOTIDE SEQUENCE [LARGE SCALE GENOMIC DNA]</scope>
    <source>
        <strain evidence="8 9">DSM 18488</strain>
    </source>
</reference>
<proteinExistence type="predicted"/>
<accession>A0A1M7XW57</accession>
<comment type="function">
    <text evidence="1">Represses transcription of the icaADBC operon necessary for biofilm production.</text>
</comment>
<evidence type="ECO:0000256" key="3">
    <source>
        <dbReference type="ARBA" id="ARBA00014341"/>
    </source>
</evidence>
<dbReference type="EMBL" id="FRFE01000001">
    <property type="protein sequence ID" value="SHO42825.1"/>
    <property type="molecule type" value="Genomic_DNA"/>
</dbReference>
<dbReference type="SUPFAM" id="SSF46689">
    <property type="entry name" value="Homeodomain-like"/>
    <property type="match status" value="1"/>
</dbReference>
<feature type="DNA-binding region" description="H-T-H motif" evidence="6">
    <location>
        <begin position="33"/>
        <end position="52"/>
    </location>
</feature>
<evidence type="ECO:0000256" key="6">
    <source>
        <dbReference type="PROSITE-ProRule" id="PRU00335"/>
    </source>
</evidence>
<dbReference type="RefSeq" id="WP_073611547.1">
    <property type="nucleotide sequence ID" value="NZ_FRFE01000001.1"/>
</dbReference>
<keyword evidence="9" id="KW-1185">Reference proteome</keyword>
<dbReference type="InterPro" id="IPR050109">
    <property type="entry name" value="HTH-type_TetR-like_transc_reg"/>
</dbReference>
<gene>
    <name evidence="8" type="ORF">SAMN02745220_00174</name>
</gene>
<feature type="domain" description="HTH tetR-type" evidence="7">
    <location>
        <begin position="10"/>
        <end position="70"/>
    </location>
</feature>
<dbReference type="Pfam" id="PF18665">
    <property type="entry name" value="TetR_C_37"/>
    <property type="match status" value="1"/>
</dbReference>
<evidence type="ECO:0000256" key="4">
    <source>
        <dbReference type="ARBA" id="ARBA00023125"/>
    </source>
</evidence>
<evidence type="ECO:0000313" key="9">
    <source>
        <dbReference type="Proteomes" id="UP000184603"/>
    </source>
</evidence>
<dbReference type="InterPro" id="IPR041646">
    <property type="entry name" value="IcaR_C"/>
</dbReference>
<protein>
    <recommendedName>
        <fullName evidence="3">Biofilm operon icaADBC HTH-type negative transcriptional regulator IcaR</fullName>
    </recommendedName>
    <alternativeName>
        <fullName evidence="5">Intercellular adhesion protein R</fullName>
    </alternativeName>
</protein>
<dbReference type="PANTHER" id="PTHR30055">
    <property type="entry name" value="HTH-TYPE TRANSCRIPTIONAL REGULATOR RUTR"/>
    <property type="match status" value="1"/>
</dbReference>
<dbReference type="OrthoDB" id="7618612at2"/>
<dbReference type="STRING" id="1121416.SAMN02745220_00174"/>
<evidence type="ECO:0000256" key="2">
    <source>
        <dbReference type="ARBA" id="ARBA00011738"/>
    </source>
</evidence>
<dbReference type="InterPro" id="IPR036271">
    <property type="entry name" value="Tet_transcr_reg_TetR-rel_C_sf"/>
</dbReference>
<dbReference type="Proteomes" id="UP000184603">
    <property type="component" value="Unassembled WGS sequence"/>
</dbReference>
<comment type="subunit">
    <text evidence="2">Homodimer.</text>
</comment>
<organism evidence="8 9">
    <name type="scientific">Desulfopila aestuarii DSM 18488</name>
    <dbReference type="NCBI Taxonomy" id="1121416"/>
    <lineage>
        <taxon>Bacteria</taxon>
        <taxon>Pseudomonadati</taxon>
        <taxon>Thermodesulfobacteriota</taxon>
        <taxon>Desulfobulbia</taxon>
        <taxon>Desulfobulbales</taxon>
        <taxon>Desulfocapsaceae</taxon>
        <taxon>Desulfopila</taxon>
    </lineage>
</organism>
<dbReference type="GO" id="GO:0000976">
    <property type="term" value="F:transcription cis-regulatory region binding"/>
    <property type="evidence" value="ECO:0007669"/>
    <property type="project" value="TreeGrafter"/>
</dbReference>
<dbReference type="GO" id="GO:0003700">
    <property type="term" value="F:DNA-binding transcription factor activity"/>
    <property type="evidence" value="ECO:0007669"/>
    <property type="project" value="TreeGrafter"/>
</dbReference>
<dbReference type="InterPro" id="IPR001647">
    <property type="entry name" value="HTH_TetR"/>
</dbReference>
<evidence type="ECO:0000313" key="8">
    <source>
        <dbReference type="EMBL" id="SHO42825.1"/>
    </source>
</evidence>
<evidence type="ECO:0000259" key="7">
    <source>
        <dbReference type="PROSITE" id="PS50977"/>
    </source>
</evidence>
<dbReference type="Pfam" id="PF00440">
    <property type="entry name" value="TetR_N"/>
    <property type="match status" value="1"/>
</dbReference>
<dbReference type="PANTHER" id="PTHR30055:SF226">
    <property type="entry name" value="HTH-TYPE TRANSCRIPTIONAL REGULATOR PKSA"/>
    <property type="match status" value="1"/>
</dbReference>
<dbReference type="InterPro" id="IPR009057">
    <property type="entry name" value="Homeodomain-like_sf"/>
</dbReference>
<dbReference type="PROSITE" id="PS50977">
    <property type="entry name" value="HTH_TETR_2"/>
    <property type="match status" value="1"/>
</dbReference>